<evidence type="ECO:0000256" key="1">
    <source>
        <dbReference type="ARBA" id="ARBA00004442"/>
    </source>
</evidence>
<comment type="similarity">
    <text evidence="2">Belongs to the SusD family.</text>
</comment>
<keyword evidence="3" id="KW-0732">Signal</keyword>
<dbReference type="Pfam" id="PF07980">
    <property type="entry name" value="SusD_RagB"/>
    <property type="match status" value="1"/>
</dbReference>
<evidence type="ECO:0000256" key="3">
    <source>
        <dbReference type="ARBA" id="ARBA00022729"/>
    </source>
</evidence>
<sequence length="512" mass="56375">MKKIYTLMGLVLLTAASCKKSFIDLAPKSSYSDQNYYQTDAQFGQATTAAYAGLRDVVTTDYLFSEMRSDNTIYQSFLSNRGTAYTDREKLSDFMDPSTDSYTATEWQDLYLVISRANIVISRLKTASGIPDASVKSYDGQCKFLRALMYFKLVRLFGGVPLFLNEVRTPEDAFLPRSSADDVYKQIIADATDAMTELPVPTKFPQTGAATKGAATVLLADVYVTQKRWAEAETLLNSLSTMGYSLNANYSDAFLPANKNNKESLFEVQFLDGTTTGSTPNPLCFHFLPRSKNTSLITTLAIDNTTTGGWNTPTQDLISNYEAGDKRLDASIGVAEGVYDGSNYFTYSAVKSIVGYTTPPSGKTAVPYCKKYEHTPAAITGSADDFPIYRYSEALLLLAEAQNEQGKSPLTALNTVRARAGLAPVTSADQTTLRNTILHERRVELAFENKRWHDLTRTGNALTVMNAFGVKLKTQISYISADSYIVTNDKLLFPLPQAEVGLNTQLTQNPGY</sequence>
<proteinExistence type="inferred from homology"/>
<evidence type="ECO:0000256" key="2">
    <source>
        <dbReference type="ARBA" id="ARBA00006275"/>
    </source>
</evidence>
<dbReference type="InterPro" id="IPR011990">
    <property type="entry name" value="TPR-like_helical_dom_sf"/>
</dbReference>
<name>A0ABY7TEN6_9SPHI</name>
<accession>A0ABY7TEN6</accession>
<dbReference type="EMBL" id="CP117167">
    <property type="protein sequence ID" value="WCT14500.1"/>
    <property type="molecule type" value="Genomic_DNA"/>
</dbReference>
<gene>
    <name evidence="8" type="ORF">PQO05_11205</name>
</gene>
<comment type="subcellular location">
    <subcellularLocation>
        <location evidence="1">Cell outer membrane</location>
    </subcellularLocation>
</comment>
<organism evidence="8 9">
    <name type="scientific">Mucilaginibacter jinjuensis</name>
    <dbReference type="NCBI Taxonomy" id="1176721"/>
    <lineage>
        <taxon>Bacteria</taxon>
        <taxon>Pseudomonadati</taxon>
        <taxon>Bacteroidota</taxon>
        <taxon>Sphingobacteriia</taxon>
        <taxon>Sphingobacteriales</taxon>
        <taxon>Sphingobacteriaceae</taxon>
        <taxon>Mucilaginibacter</taxon>
    </lineage>
</organism>
<dbReference type="Gene3D" id="1.25.40.390">
    <property type="match status" value="1"/>
</dbReference>
<evidence type="ECO:0000259" key="6">
    <source>
        <dbReference type="Pfam" id="PF07980"/>
    </source>
</evidence>
<keyword evidence="4" id="KW-0472">Membrane</keyword>
<dbReference type="PROSITE" id="PS51257">
    <property type="entry name" value="PROKAR_LIPOPROTEIN"/>
    <property type="match status" value="1"/>
</dbReference>
<keyword evidence="9" id="KW-1185">Reference proteome</keyword>
<feature type="domain" description="SusD-like N-terminal" evidence="7">
    <location>
        <begin position="23"/>
        <end position="223"/>
    </location>
</feature>
<evidence type="ECO:0000256" key="5">
    <source>
        <dbReference type="ARBA" id="ARBA00023237"/>
    </source>
</evidence>
<dbReference type="InterPro" id="IPR033985">
    <property type="entry name" value="SusD-like_N"/>
</dbReference>
<keyword evidence="5" id="KW-0998">Cell outer membrane</keyword>
<dbReference type="SUPFAM" id="SSF48452">
    <property type="entry name" value="TPR-like"/>
    <property type="match status" value="1"/>
</dbReference>
<protein>
    <submittedName>
        <fullName evidence="8">RagB/SusD family nutrient uptake outer membrane protein</fullName>
    </submittedName>
</protein>
<dbReference type="RefSeq" id="WP_273633001.1">
    <property type="nucleotide sequence ID" value="NZ_CP117167.1"/>
</dbReference>
<reference evidence="8 9" key="1">
    <citation type="submission" date="2023-02" db="EMBL/GenBank/DDBJ databases">
        <title>Genome sequence of Mucilaginibacter jinjuensis strain KACC 16571.</title>
        <authorList>
            <person name="Kim S."/>
            <person name="Heo J."/>
            <person name="Kwon S.-W."/>
        </authorList>
    </citation>
    <scope>NUCLEOTIDE SEQUENCE [LARGE SCALE GENOMIC DNA]</scope>
    <source>
        <strain evidence="8 9">KACC 16571</strain>
    </source>
</reference>
<dbReference type="InterPro" id="IPR012944">
    <property type="entry name" value="SusD_RagB_dom"/>
</dbReference>
<evidence type="ECO:0000313" key="8">
    <source>
        <dbReference type="EMBL" id="WCT14500.1"/>
    </source>
</evidence>
<dbReference type="CDD" id="cd08977">
    <property type="entry name" value="SusD"/>
    <property type="match status" value="1"/>
</dbReference>
<dbReference type="Pfam" id="PF14322">
    <property type="entry name" value="SusD-like_3"/>
    <property type="match status" value="1"/>
</dbReference>
<evidence type="ECO:0000313" key="9">
    <source>
        <dbReference type="Proteomes" id="UP001216139"/>
    </source>
</evidence>
<dbReference type="Proteomes" id="UP001216139">
    <property type="component" value="Chromosome"/>
</dbReference>
<feature type="domain" description="RagB/SusD" evidence="6">
    <location>
        <begin position="262"/>
        <end position="512"/>
    </location>
</feature>
<evidence type="ECO:0000256" key="4">
    <source>
        <dbReference type="ARBA" id="ARBA00023136"/>
    </source>
</evidence>
<evidence type="ECO:0000259" key="7">
    <source>
        <dbReference type="Pfam" id="PF14322"/>
    </source>
</evidence>